<sequence>MAPVADASQIMRLVGQWNAYSQASVAALCSELASSTSHQTHAYMHRRPDPDIKTSMAIEWEQSIVEGHATHPMHRARHAEPPLAPVDPNTELNQLQLAFVAVPRSAMKVEGGFEECLSPIYRYAQPTGDCASARSSILDHVDRALELVMPVHPLHVPAVLAMFGFARLLPFSLPAAAQASLRTVVPELPVPFGFNLKLPLGIKTSSALRTVSPWSAFVGPRVTQAIPHILRGAPVEGALLVAGEPASAVSADPDFDIAKYLCCVVRQDVEHLCRSRGERVIVAAALTDYSDDGVRAVVRHWKLETLAERQAFLQSYTDRLFDAFLPPILNHGFAFEAHPQNTLLRVDASTGEVRGFVVRDFGGIKVHRPTFRASTGADIEMLPDSCTEAHTMDEVFDLAHHTLVQCQLHRLIRVLGLHYRGDGWAIVRSSFERRVPSDHPLRLAWYQATFELKCFASMKLDGLYRHYTYHKVPNVLFYKNEDEGVVFAPDRHI</sequence>
<dbReference type="PANTHER" id="PTHR34384">
    <property type="entry name" value="L-2,3-DIAMINOPROPANOATE--CITRATE LIGASE"/>
    <property type="match status" value="1"/>
</dbReference>
<accession>A0A9W7XVZ4</accession>
<dbReference type="Gene3D" id="1.10.510.40">
    <property type="match status" value="1"/>
</dbReference>
<evidence type="ECO:0000313" key="4">
    <source>
        <dbReference type="Proteomes" id="UP001143981"/>
    </source>
</evidence>
<dbReference type="Pfam" id="PF04183">
    <property type="entry name" value="IucA_IucC"/>
    <property type="match status" value="1"/>
</dbReference>
<dbReference type="Proteomes" id="UP001143981">
    <property type="component" value="Unassembled WGS sequence"/>
</dbReference>
<reference evidence="3" key="1">
    <citation type="submission" date="2022-07" db="EMBL/GenBank/DDBJ databases">
        <title>Phylogenomic reconstructions and comparative analyses of Kickxellomycotina fungi.</title>
        <authorList>
            <person name="Reynolds N.K."/>
            <person name="Stajich J.E."/>
            <person name="Barry K."/>
            <person name="Grigoriev I.V."/>
            <person name="Crous P."/>
            <person name="Smith M.E."/>
        </authorList>
    </citation>
    <scope>NUCLEOTIDE SEQUENCE</scope>
    <source>
        <strain evidence="3">BCRC 34381</strain>
    </source>
</reference>
<dbReference type="Pfam" id="PF06276">
    <property type="entry name" value="FhuF"/>
    <property type="match status" value="1"/>
</dbReference>
<dbReference type="EMBL" id="JANBOI010002686">
    <property type="protein sequence ID" value="KAJ1720366.1"/>
    <property type="molecule type" value="Genomic_DNA"/>
</dbReference>
<dbReference type="PANTHER" id="PTHR34384:SF5">
    <property type="entry name" value="L-2,3-DIAMINOPROPANOATE--CITRATE LIGASE"/>
    <property type="match status" value="1"/>
</dbReference>
<dbReference type="GO" id="GO:0019290">
    <property type="term" value="P:siderophore biosynthetic process"/>
    <property type="evidence" value="ECO:0007669"/>
    <property type="project" value="InterPro"/>
</dbReference>
<comment type="caution">
    <text evidence="3">The sequence shown here is derived from an EMBL/GenBank/DDBJ whole genome shotgun (WGS) entry which is preliminary data.</text>
</comment>
<evidence type="ECO:0000259" key="2">
    <source>
        <dbReference type="Pfam" id="PF06276"/>
    </source>
</evidence>
<dbReference type="InterPro" id="IPR037455">
    <property type="entry name" value="LucA/IucC-like"/>
</dbReference>
<dbReference type="InterPro" id="IPR022770">
    <property type="entry name" value="IucA/IucC-like_C"/>
</dbReference>
<keyword evidence="4" id="KW-1185">Reference proteome</keyword>
<evidence type="ECO:0008006" key="5">
    <source>
        <dbReference type="Google" id="ProtNLM"/>
    </source>
</evidence>
<feature type="domain" description="Aerobactin siderophore biosynthesis IucA/IucC-like C-terminal" evidence="2">
    <location>
        <begin position="311"/>
        <end position="429"/>
    </location>
</feature>
<dbReference type="GO" id="GO:0016881">
    <property type="term" value="F:acid-amino acid ligase activity"/>
    <property type="evidence" value="ECO:0007669"/>
    <property type="project" value="UniProtKB-ARBA"/>
</dbReference>
<evidence type="ECO:0000313" key="3">
    <source>
        <dbReference type="EMBL" id="KAJ1720366.1"/>
    </source>
</evidence>
<protein>
    <recommendedName>
        <fullName evidence="5">Aerobactin siderophore biosynthesis IucA/IucC N-terminal domain-containing protein</fullName>
    </recommendedName>
</protein>
<gene>
    <name evidence="3" type="ORF">LPJ61_006172</name>
</gene>
<dbReference type="OrthoDB" id="2117718at2759"/>
<feature type="domain" description="Aerobactin siderophore biosynthesis IucA/IucC N-terminal" evidence="1">
    <location>
        <begin position="58"/>
        <end position="287"/>
    </location>
</feature>
<dbReference type="AlphaFoldDB" id="A0A9W7XVZ4"/>
<proteinExistence type="predicted"/>
<evidence type="ECO:0000259" key="1">
    <source>
        <dbReference type="Pfam" id="PF04183"/>
    </source>
</evidence>
<dbReference type="InterPro" id="IPR007310">
    <property type="entry name" value="Aerobactin_biosyn_IucA/IucC_N"/>
</dbReference>
<organism evidence="3 4">
    <name type="scientific">Coemansia biformis</name>
    <dbReference type="NCBI Taxonomy" id="1286918"/>
    <lineage>
        <taxon>Eukaryota</taxon>
        <taxon>Fungi</taxon>
        <taxon>Fungi incertae sedis</taxon>
        <taxon>Zoopagomycota</taxon>
        <taxon>Kickxellomycotina</taxon>
        <taxon>Kickxellomycetes</taxon>
        <taxon>Kickxellales</taxon>
        <taxon>Kickxellaceae</taxon>
        <taxon>Coemansia</taxon>
    </lineage>
</organism>
<name>A0A9W7XVZ4_9FUNG</name>